<organism evidence="2 3">
    <name type="scientific">Mycena albidolilacea</name>
    <dbReference type="NCBI Taxonomy" id="1033008"/>
    <lineage>
        <taxon>Eukaryota</taxon>
        <taxon>Fungi</taxon>
        <taxon>Dikarya</taxon>
        <taxon>Basidiomycota</taxon>
        <taxon>Agaricomycotina</taxon>
        <taxon>Agaricomycetes</taxon>
        <taxon>Agaricomycetidae</taxon>
        <taxon>Agaricales</taxon>
        <taxon>Marasmiineae</taxon>
        <taxon>Mycenaceae</taxon>
        <taxon>Mycena</taxon>
    </lineage>
</organism>
<name>A0AAD6Z735_9AGAR</name>
<protein>
    <submittedName>
        <fullName evidence="2">Uncharacterized protein</fullName>
    </submittedName>
</protein>
<evidence type="ECO:0000313" key="2">
    <source>
        <dbReference type="EMBL" id="KAJ7310119.1"/>
    </source>
</evidence>
<feature type="compositionally biased region" description="Acidic residues" evidence="1">
    <location>
        <begin position="203"/>
        <end position="215"/>
    </location>
</feature>
<evidence type="ECO:0000256" key="1">
    <source>
        <dbReference type="SAM" id="MobiDB-lite"/>
    </source>
</evidence>
<gene>
    <name evidence="2" type="ORF">DFH08DRAFT_823155</name>
</gene>
<feature type="compositionally biased region" description="Low complexity" evidence="1">
    <location>
        <begin position="40"/>
        <end position="56"/>
    </location>
</feature>
<dbReference type="Proteomes" id="UP001218218">
    <property type="component" value="Unassembled WGS sequence"/>
</dbReference>
<feature type="compositionally biased region" description="Basic and acidic residues" evidence="1">
    <location>
        <begin position="59"/>
        <end position="70"/>
    </location>
</feature>
<feature type="region of interest" description="Disordered" evidence="1">
    <location>
        <begin position="1"/>
        <end position="70"/>
    </location>
</feature>
<dbReference type="EMBL" id="JARIHO010000079">
    <property type="protein sequence ID" value="KAJ7310119.1"/>
    <property type="molecule type" value="Genomic_DNA"/>
</dbReference>
<sequence length="215" mass="23762">MARLTKAKKSKCENVSKASMAHRKTSQLGNPAISSDTLATENSSSSTRETTSGSYEFQEGSRNDSEREWDVALGEELPDIECTELQDIRDEEDVEVATEFALGSFTKFLADAQVAAQKLERCCEWESSRKRKRGTYKGTSKQTLWCNDNTAERLKAKGFTSINTFFKPKAPVESSSCAREEPAALEEVQVMDLVKGEEGGSGSEDETSEDDEAEK</sequence>
<reference evidence="2" key="1">
    <citation type="submission" date="2023-03" db="EMBL/GenBank/DDBJ databases">
        <title>Massive genome expansion in bonnet fungi (Mycena s.s.) driven by repeated elements and novel gene families across ecological guilds.</title>
        <authorList>
            <consortium name="Lawrence Berkeley National Laboratory"/>
            <person name="Harder C.B."/>
            <person name="Miyauchi S."/>
            <person name="Viragh M."/>
            <person name="Kuo A."/>
            <person name="Thoen E."/>
            <person name="Andreopoulos B."/>
            <person name="Lu D."/>
            <person name="Skrede I."/>
            <person name="Drula E."/>
            <person name="Henrissat B."/>
            <person name="Morin E."/>
            <person name="Kohler A."/>
            <person name="Barry K."/>
            <person name="LaButti K."/>
            <person name="Morin E."/>
            <person name="Salamov A."/>
            <person name="Lipzen A."/>
            <person name="Mereny Z."/>
            <person name="Hegedus B."/>
            <person name="Baldrian P."/>
            <person name="Stursova M."/>
            <person name="Weitz H."/>
            <person name="Taylor A."/>
            <person name="Grigoriev I.V."/>
            <person name="Nagy L.G."/>
            <person name="Martin F."/>
            <person name="Kauserud H."/>
        </authorList>
    </citation>
    <scope>NUCLEOTIDE SEQUENCE</scope>
    <source>
        <strain evidence="2">CBHHK002</strain>
    </source>
</reference>
<feature type="region of interest" description="Disordered" evidence="1">
    <location>
        <begin position="188"/>
        <end position="215"/>
    </location>
</feature>
<dbReference type="AlphaFoldDB" id="A0AAD6Z735"/>
<proteinExistence type="predicted"/>
<feature type="compositionally biased region" description="Polar residues" evidence="1">
    <location>
        <begin position="26"/>
        <end position="39"/>
    </location>
</feature>
<comment type="caution">
    <text evidence="2">The sequence shown here is derived from an EMBL/GenBank/DDBJ whole genome shotgun (WGS) entry which is preliminary data.</text>
</comment>
<keyword evidence="3" id="KW-1185">Reference proteome</keyword>
<accession>A0AAD6Z735</accession>
<evidence type="ECO:0000313" key="3">
    <source>
        <dbReference type="Proteomes" id="UP001218218"/>
    </source>
</evidence>